<comment type="similarity">
    <text evidence="2">Belongs to the AzlC family.</text>
</comment>
<dbReference type="RefSeq" id="WP_183441534.1">
    <property type="nucleotide sequence ID" value="NZ_JACHXD010000007.1"/>
</dbReference>
<comment type="subcellular location">
    <subcellularLocation>
        <location evidence="1">Cell membrane</location>
        <topology evidence="1">Multi-pass membrane protein</topology>
    </subcellularLocation>
</comment>
<evidence type="ECO:0000256" key="5">
    <source>
        <dbReference type="ARBA" id="ARBA00022692"/>
    </source>
</evidence>
<feature type="transmembrane region" description="Helical" evidence="8">
    <location>
        <begin position="37"/>
        <end position="55"/>
    </location>
</feature>
<keyword evidence="10" id="KW-1185">Reference proteome</keyword>
<reference evidence="9 10" key="1">
    <citation type="submission" date="2020-08" db="EMBL/GenBank/DDBJ databases">
        <title>Genomic Encyclopedia of Type Strains, Phase III (KMG-III): the genomes of soil and plant-associated and newly described type strains.</title>
        <authorList>
            <person name="Whitman W."/>
        </authorList>
    </citation>
    <scope>NUCLEOTIDE SEQUENCE [LARGE SCALE GENOMIC DNA]</scope>
    <source>
        <strain evidence="9 10">CECT 8897</strain>
    </source>
</reference>
<keyword evidence="6 8" id="KW-1133">Transmembrane helix</keyword>
<evidence type="ECO:0000256" key="4">
    <source>
        <dbReference type="ARBA" id="ARBA00022475"/>
    </source>
</evidence>
<sequence>MSEPLSEPRPPVNLPHVDADAHHEASWREGLKTGTPTLFGIAAWGLVVGIAMVKTGLTVPQALGMTLLVFAGSAQLASLPLIAANAPIWVIFATALVVNLRFVIFSALLAPHFSHLPWRQRVALGYVSGDMTVAIFLQKYPNEKPQLGKLSYLKGLLYPNWAAWQVGSIAGIFLGSAVPSEWGLGFAGTLAIICITVPMVANRPTLVGVLVAGVVAVAAAGLPYKLGLLAAVVVGMVAAMAAEEMLANRKLKGK</sequence>
<evidence type="ECO:0000256" key="3">
    <source>
        <dbReference type="ARBA" id="ARBA00022448"/>
    </source>
</evidence>
<evidence type="ECO:0000313" key="9">
    <source>
        <dbReference type="EMBL" id="MBB3119716.1"/>
    </source>
</evidence>
<gene>
    <name evidence="9" type="ORF">FHS03_002771</name>
</gene>
<evidence type="ECO:0000313" key="10">
    <source>
        <dbReference type="Proteomes" id="UP000541535"/>
    </source>
</evidence>
<evidence type="ECO:0000256" key="6">
    <source>
        <dbReference type="ARBA" id="ARBA00022989"/>
    </source>
</evidence>
<evidence type="ECO:0000256" key="2">
    <source>
        <dbReference type="ARBA" id="ARBA00010735"/>
    </source>
</evidence>
<keyword evidence="4" id="KW-1003">Cell membrane</keyword>
<feature type="transmembrane region" description="Helical" evidence="8">
    <location>
        <begin position="88"/>
        <end position="110"/>
    </location>
</feature>
<organism evidence="9 10">
    <name type="scientific">Pseudoduganella violacea</name>
    <dbReference type="NCBI Taxonomy" id="1715466"/>
    <lineage>
        <taxon>Bacteria</taxon>
        <taxon>Pseudomonadati</taxon>
        <taxon>Pseudomonadota</taxon>
        <taxon>Betaproteobacteria</taxon>
        <taxon>Burkholderiales</taxon>
        <taxon>Oxalobacteraceae</taxon>
        <taxon>Telluria group</taxon>
        <taxon>Pseudoduganella</taxon>
    </lineage>
</organism>
<keyword evidence="5 8" id="KW-0812">Transmembrane</keyword>
<dbReference type="InterPro" id="IPR011606">
    <property type="entry name" value="Brnchd-chn_aa_trnsp_permease"/>
</dbReference>
<protein>
    <submittedName>
        <fullName evidence="9">Putative branched-subunit amino acid permease</fullName>
    </submittedName>
</protein>
<dbReference type="AlphaFoldDB" id="A0A7W5BAT5"/>
<dbReference type="GO" id="GO:0005886">
    <property type="term" value="C:plasma membrane"/>
    <property type="evidence" value="ECO:0007669"/>
    <property type="project" value="UniProtKB-SubCell"/>
</dbReference>
<proteinExistence type="inferred from homology"/>
<name>A0A7W5BAT5_9BURK</name>
<dbReference type="EMBL" id="JACHXD010000007">
    <property type="protein sequence ID" value="MBB3119716.1"/>
    <property type="molecule type" value="Genomic_DNA"/>
</dbReference>
<keyword evidence="7 8" id="KW-0472">Membrane</keyword>
<feature type="transmembrane region" description="Helical" evidence="8">
    <location>
        <begin position="62"/>
        <end position="82"/>
    </location>
</feature>
<feature type="transmembrane region" description="Helical" evidence="8">
    <location>
        <begin position="161"/>
        <end position="193"/>
    </location>
</feature>
<accession>A0A7W5BAT5</accession>
<keyword evidence="3" id="KW-0813">Transport</keyword>
<dbReference type="GO" id="GO:1903785">
    <property type="term" value="P:L-valine transmembrane transport"/>
    <property type="evidence" value="ECO:0007669"/>
    <property type="project" value="TreeGrafter"/>
</dbReference>
<dbReference type="Pfam" id="PF03591">
    <property type="entry name" value="AzlC"/>
    <property type="match status" value="1"/>
</dbReference>
<evidence type="ECO:0000256" key="8">
    <source>
        <dbReference type="SAM" id="Phobius"/>
    </source>
</evidence>
<feature type="transmembrane region" description="Helical" evidence="8">
    <location>
        <begin position="228"/>
        <end position="247"/>
    </location>
</feature>
<feature type="transmembrane region" description="Helical" evidence="8">
    <location>
        <begin position="205"/>
        <end position="222"/>
    </location>
</feature>
<dbReference type="Proteomes" id="UP000541535">
    <property type="component" value="Unassembled WGS sequence"/>
</dbReference>
<comment type="caution">
    <text evidence="9">The sequence shown here is derived from an EMBL/GenBank/DDBJ whole genome shotgun (WGS) entry which is preliminary data.</text>
</comment>
<dbReference type="PANTHER" id="PTHR34979:SF1">
    <property type="entry name" value="INNER MEMBRANE PROTEIN YGAZ"/>
    <property type="match status" value="1"/>
</dbReference>
<dbReference type="PANTHER" id="PTHR34979">
    <property type="entry name" value="INNER MEMBRANE PROTEIN YGAZ"/>
    <property type="match status" value="1"/>
</dbReference>
<evidence type="ECO:0000256" key="7">
    <source>
        <dbReference type="ARBA" id="ARBA00023136"/>
    </source>
</evidence>
<evidence type="ECO:0000256" key="1">
    <source>
        <dbReference type="ARBA" id="ARBA00004651"/>
    </source>
</evidence>